<dbReference type="Gene3D" id="3.40.190.290">
    <property type="match status" value="1"/>
</dbReference>
<evidence type="ECO:0000259" key="5">
    <source>
        <dbReference type="PROSITE" id="PS50931"/>
    </source>
</evidence>
<dbReference type="CDD" id="cd05466">
    <property type="entry name" value="PBP2_LTTR_substrate"/>
    <property type="match status" value="1"/>
</dbReference>
<dbReference type="PANTHER" id="PTHR30419">
    <property type="entry name" value="HTH-TYPE TRANSCRIPTIONAL REGULATOR YBHD"/>
    <property type="match status" value="1"/>
</dbReference>
<dbReference type="GO" id="GO:0003700">
    <property type="term" value="F:DNA-binding transcription factor activity"/>
    <property type="evidence" value="ECO:0007669"/>
    <property type="project" value="InterPro"/>
</dbReference>
<dbReference type="InterPro" id="IPR005119">
    <property type="entry name" value="LysR_subst-bd"/>
</dbReference>
<accession>A0A841RBQ6</accession>
<protein>
    <submittedName>
        <fullName evidence="6">DNA-binding transcriptional LysR family regulator</fullName>
    </submittedName>
</protein>
<dbReference type="SUPFAM" id="SSF46785">
    <property type="entry name" value="Winged helix' DNA-binding domain"/>
    <property type="match status" value="1"/>
</dbReference>
<sequence>MNTRSLQCFIMVYEKKSLTAAAKDAYISPQGLSKVIKQLETELDAELFFRGTHGMEATESGELLYARARHLCYLMEDIKKEISIINGSRNALNIIATYSAVSSYSLDTLYSFGERNPEIQMTIREYPDASPLEDLFQEQADAGIVLGHERISNCDYQILHSGETVLIVPSGHILSGRKTVSLRELDDMALVVKSVVPGEEQGFADKCREAGITPRIRYESENLASIHHLCEQREVAGISIDFLEESFPDRSLEIVRLEEKIPQNLYFVSKHREIQNQAVELFRRYILNQRIKLR</sequence>
<name>A0A841RBQ6_9SPIO</name>
<dbReference type="GO" id="GO:0003677">
    <property type="term" value="F:DNA binding"/>
    <property type="evidence" value="ECO:0007669"/>
    <property type="project" value="UniProtKB-KW"/>
</dbReference>
<dbReference type="InterPro" id="IPR036390">
    <property type="entry name" value="WH_DNA-bd_sf"/>
</dbReference>
<proteinExistence type="inferred from homology"/>
<dbReference type="Pfam" id="PF00126">
    <property type="entry name" value="HTH_1"/>
    <property type="match status" value="1"/>
</dbReference>
<dbReference type="GO" id="GO:0005829">
    <property type="term" value="C:cytosol"/>
    <property type="evidence" value="ECO:0007669"/>
    <property type="project" value="TreeGrafter"/>
</dbReference>
<comment type="caution">
    <text evidence="6">The sequence shown here is derived from an EMBL/GenBank/DDBJ whole genome shotgun (WGS) entry which is preliminary data.</text>
</comment>
<keyword evidence="4" id="KW-0804">Transcription</keyword>
<dbReference type="RefSeq" id="WP_184745430.1">
    <property type="nucleotide sequence ID" value="NZ_JACHGJ010000002.1"/>
</dbReference>
<gene>
    <name evidence="6" type="ORF">HNR50_001500</name>
</gene>
<dbReference type="PANTHER" id="PTHR30419:SF8">
    <property type="entry name" value="NITROGEN ASSIMILATION TRANSCRIPTIONAL ACTIVATOR-RELATED"/>
    <property type="match status" value="1"/>
</dbReference>
<organism evidence="6 7">
    <name type="scientific">Spirochaeta isovalerica</name>
    <dbReference type="NCBI Taxonomy" id="150"/>
    <lineage>
        <taxon>Bacteria</taxon>
        <taxon>Pseudomonadati</taxon>
        <taxon>Spirochaetota</taxon>
        <taxon>Spirochaetia</taxon>
        <taxon>Spirochaetales</taxon>
        <taxon>Spirochaetaceae</taxon>
        <taxon>Spirochaeta</taxon>
    </lineage>
</organism>
<evidence type="ECO:0000256" key="4">
    <source>
        <dbReference type="ARBA" id="ARBA00023163"/>
    </source>
</evidence>
<dbReference type="SUPFAM" id="SSF53850">
    <property type="entry name" value="Periplasmic binding protein-like II"/>
    <property type="match status" value="1"/>
</dbReference>
<dbReference type="InterPro" id="IPR036388">
    <property type="entry name" value="WH-like_DNA-bd_sf"/>
</dbReference>
<dbReference type="Gene3D" id="1.10.10.10">
    <property type="entry name" value="Winged helix-like DNA-binding domain superfamily/Winged helix DNA-binding domain"/>
    <property type="match status" value="1"/>
</dbReference>
<keyword evidence="2" id="KW-0805">Transcription regulation</keyword>
<evidence type="ECO:0000313" key="7">
    <source>
        <dbReference type="Proteomes" id="UP000587760"/>
    </source>
</evidence>
<dbReference type="InterPro" id="IPR000847">
    <property type="entry name" value="LysR_HTH_N"/>
</dbReference>
<keyword evidence="3 6" id="KW-0238">DNA-binding</keyword>
<feature type="domain" description="HTH lysR-type" evidence="5">
    <location>
        <begin position="1"/>
        <end position="58"/>
    </location>
</feature>
<dbReference type="InterPro" id="IPR050950">
    <property type="entry name" value="HTH-type_LysR_regulators"/>
</dbReference>
<dbReference type="EMBL" id="JACHGJ010000002">
    <property type="protein sequence ID" value="MBB6479842.1"/>
    <property type="molecule type" value="Genomic_DNA"/>
</dbReference>
<evidence type="ECO:0000256" key="3">
    <source>
        <dbReference type="ARBA" id="ARBA00023125"/>
    </source>
</evidence>
<dbReference type="Proteomes" id="UP000587760">
    <property type="component" value="Unassembled WGS sequence"/>
</dbReference>
<dbReference type="PROSITE" id="PS50931">
    <property type="entry name" value="HTH_LYSR"/>
    <property type="match status" value="1"/>
</dbReference>
<dbReference type="AlphaFoldDB" id="A0A841RBQ6"/>
<keyword evidence="7" id="KW-1185">Reference proteome</keyword>
<evidence type="ECO:0000256" key="1">
    <source>
        <dbReference type="ARBA" id="ARBA00009437"/>
    </source>
</evidence>
<dbReference type="Pfam" id="PF03466">
    <property type="entry name" value="LysR_substrate"/>
    <property type="match status" value="1"/>
</dbReference>
<comment type="similarity">
    <text evidence="1">Belongs to the LysR transcriptional regulatory family.</text>
</comment>
<reference evidence="6 7" key="1">
    <citation type="submission" date="2020-08" db="EMBL/GenBank/DDBJ databases">
        <title>Genomic Encyclopedia of Type Strains, Phase IV (KMG-IV): sequencing the most valuable type-strain genomes for metagenomic binning, comparative biology and taxonomic classification.</title>
        <authorList>
            <person name="Goeker M."/>
        </authorList>
    </citation>
    <scope>NUCLEOTIDE SEQUENCE [LARGE SCALE GENOMIC DNA]</scope>
    <source>
        <strain evidence="6 7">DSM 2461</strain>
    </source>
</reference>
<evidence type="ECO:0000256" key="2">
    <source>
        <dbReference type="ARBA" id="ARBA00023015"/>
    </source>
</evidence>
<evidence type="ECO:0000313" key="6">
    <source>
        <dbReference type="EMBL" id="MBB6479842.1"/>
    </source>
</evidence>